<comment type="similarity">
    <text evidence="1">Belongs to the HypE family.</text>
</comment>
<dbReference type="PANTHER" id="PTHR30303">
    <property type="entry name" value="HYDROGENASE ISOENZYMES FORMATION PROTEIN HYPE"/>
    <property type="match status" value="1"/>
</dbReference>
<evidence type="ECO:0000256" key="1">
    <source>
        <dbReference type="ARBA" id="ARBA00006243"/>
    </source>
</evidence>
<accession>A0A428ZAV2</accession>
<dbReference type="Gene3D" id="3.90.650.10">
    <property type="entry name" value="PurM-like C-terminal domain"/>
    <property type="match status" value="1"/>
</dbReference>
<dbReference type="InterPro" id="IPR010918">
    <property type="entry name" value="PurM-like_C_dom"/>
</dbReference>
<dbReference type="CDD" id="cd02197">
    <property type="entry name" value="HypE"/>
    <property type="match status" value="1"/>
</dbReference>
<evidence type="ECO:0000259" key="2">
    <source>
        <dbReference type="Pfam" id="PF00586"/>
    </source>
</evidence>
<dbReference type="PIRSF" id="PIRSF005644">
    <property type="entry name" value="Hdrgns_mtr_HypE"/>
    <property type="match status" value="1"/>
</dbReference>
<dbReference type="SUPFAM" id="SSF56042">
    <property type="entry name" value="PurM C-terminal domain-like"/>
    <property type="match status" value="1"/>
</dbReference>
<reference evidence="4 5" key="1">
    <citation type="submission" date="2018-05" db="EMBL/GenBank/DDBJ databases">
        <title>Evolution of GPA BGCs.</title>
        <authorList>
            <person name="Waglechner N."/>
            <person name="Wright G.D."/>
        </authorList>
    </citation>
    <scope>NUCLEOTIDE SEQUENCE [LARGE SCALE GENOMIC DNA]</scope>
    <source>
        <strain evidence="4 5">A82846</strain>
    </source>
</reference>
<dbReference type="AlphaFoldDB" id="A0A428ZAV2"/>
<dbReference type="EMBL" id="QHKI01000013">
    <property type="protein sequence ID" value="RSM85207.1"/>
    <property type="molecule type" value="Genomic_DNA"/>
</dbReference>
<dbReference type="Pfam" id="PF02769">
    <property type="entry name" value="AIRS_C"/>
    <property type="match status" value="1"/>
</dbReference>
<dbReference type="SUPFAM" id="SSF55326">
    <property type="entry name" value="PurM N-terminal domain-like"/>
    <property type="match status" value="1"/>
</dbReference>
<dbReference type="Proteomes" id="UP000287547">
    <property type="component" value="Unassembled WGS sequence"/>
</dbReference>
<dbReference type="PANTHER" id="PTHR30303:SF0">
    <property type="entry name" value="CARBAMOYL DEHYDRATASE HYPE"/>
    <property type="match status" value="1"/>
</dbReference>
<dbReference type="Gene3D" id="3.30.1330.10">
    <property type="entry name" value="PurM-like, N-terminal domain"/>
    <property type="match status" value="1"/>
</dbReference>
<comment type="caution">
    <text evidence="4">The sequence shown here is derived from an EMBL/GenBank/DDBJ whole genome shotgun (WGS) entry which is preliminary data.</text>
</comment>
<proteinExistence type="inferred from homology"/>
<dbReference type="InterPro" id="IPR011854">
    <property type="entry name" value="HypE"/>
</dbReference>
<protein>
    <submittedName>
        <fullName evidence="4">Hydrogenase expression/formation protein HypE</fullName>
    </submittedName>
</protein>
<dbReference type="InterPro" id="IPR016188">
    <property type="entry name" value="PurM-like_N"/>
</dbReference>
<dbReference type="Pfam" id="PF00586">
    <property type="entry name" value="AIRS"/>
    <property type="match status" value="1"/>
</dbReference>
<evidence type="ECO:0000313" key="4">
    <source>
        <dbReference type="EMBL" id="RSM85207.1"/>
    </source>
</evidence>
<dbReference type="OrthoDB" id="9801934at2"/>
<organism evidence="4 5">
    <name type="scientific">Kibdelosporangium aridum</name>
    <dbReference type="NCBI Taxonomy" id="2030"/>
    <lineage>
        <taxon>Bacteria</taxon>
        <taxon>Bacillati</taxon>
        <taxon>Actinomycetota</taxon>
        <taxon>Actinomycetes</taxon>
        <taxon>Pseudonocardiales</taxon>
        <taxon>Pseudonocardiaceae</taxon>
        <taxon>Kibdelosporangium</taxon>
    </lineage>
</organism>
<dbReference type="RefSeq" id="WP_037267577.1">
    <property type="nucleotide sequence ID" value="NZ_QHKI01000013.1"/>
</dbReference>
<gene>
    <name evidence="4" type="primary">hypE</name>
    <name evidence="4" type="ORF">DMH04_18075</name>
</gene>
<feature type="domain" description="PurM-like C-terminal" evidence="3">
    <location>
        <begin position="169"/>
        <end position="316"/>
    </location>
</feature>
<dbReference type="InterPro" id="IPR036921">
    <property type="entry name" value="PurM-like_N_sf"/>
</dbReference>
<dbReference type="GO" id="GO:0051604">
    <property type="term" value="P:protein maturation"/>
    <property type="evidence" value="ECO:0007669"/>
    <property type="project" value="TreeGrafter"/>
</dbReference>
<name>A0A428ZAV2_KIBAR</name>
<dbReference type="NCBIfam" id="TIGR02124">
    <property type="entry name" value="hypE"/>
    <property type="match status" value="1"/>
</dbReference>
<evidence type="ECO:0000313" key="5">
    <source>
        <dbReference type="Proteomes" id="UP000287547"/>
    </source>
</evidence>
<feature type="domain" description="PurM-like N-terminal" evidence="2">
    <location>
        <begin position="45"/>
        <end position="156"/>
    </location>
</feature>
<evidence type="ECO:0000259" key="3">
    <source>
        <dbReference type="Pfam" id="PF02769"/>
    </source>
</evidence>
<dbReference type="InterPro" id="IPR036676">
    <property type="entry name" value="PurM-like_C_sf"/>
</dbReference>
<sequence>MTPVCPVPHTDLDVVLLGHGSGGRLMAELIDDVIAGPLGMTGPLEDACVLATGSPEVVVSTDSFVVTPRFFPGGDIGSLAVHGTVNDVAMRGAQPLALALSYILEEGLPMADLRQITASVAMAAADADVRIVTGDTKVVNRGAADGVYITTTGIGVRLPGARAGASGARPGDVVLVSGPIGGHGTAILSARERLGLSGDLVSDSRPLHRVVRAMIETAGPAVHALRDPTRGGLAAALNELAHASSVAIEIEESDVPVREPVASACELLGLDPWHMANEGCLIAMVDPSMETEVLTAVQALPESQNACRIGQVTAGPPGLVTARTMIGSARVVDVPVGEQLPRIC</sequence>